<dbReference type="EMBL" id="FWYF01000001">
    <property type="protein sequence ID" value="SMD32159.1"/>
    <property type="molecule type" value="Genomic_DNA"/>
</dbReference>
<dbReference type="GO" id="GO:0016810">
    <property type="term" value="F:hydrolase activity, acting on carbon-nitrogen (but not peptide) bonds"/>
    <property type="evidence" value="ECO:0007669"/>
    <property type="project" value="InterPro"/>
</dbReference>
<dbReference type="Proteomes" id="UP000192472">
    <property type="component" value="Unassembled WGS sequence"/>
</dbReference>
<dbReference type="GO" id="GO:0005975">
    <property type="term" value="P:carbohydrate metabolic process"/>
    <property type="evidence" value="ECO:0007669"/>
    <property type="project" value="InterPro"/>
</dbReference>
<evidence type="ECO:0000313" key="4">
    <source>
        <dbReference type="EMBL" id="SMD32159.1"/>
    </source>
</evidence>
<keyword evidence="1" id="KW-0479">Metal-binding</keyword>
<protein>
    <submittedName>
        <fullName evidence="4">Peptidoglycan/xylan/chitin deacetylase, PgdA/CDA1 family</fullName>
    </submittedName>
</protein>
<dbReference type="GO" id="GO:0016020">
    <property type="term" value="C:membrane"/>
    <property type="evidence" value="ECO:0007669"/>
    <property type="project" value="TreeGrafter"/>
</dbReference>
<dbReference type="STRING" id="692418.SAMN04488029_0501"/>
<dbReference type="AlphaFoldDB" id="A0A1W2G653"/>
<dbReference type="InterPro" id="IPR002509">
    <property type="entry name" value="NODB_dom"/>
</dbReference>
<proteinExistence type="predicted"/>
<feature type="domain" description="NodB homology" evidence="3">
    <location>
        <begin position="24"/>
        <end position="196"/>
    </location>
</feature>
<reference evidence="4 5" key="1">
    <citation type="submission" date="2017-04" db="EMBL/GenBank/DDBJ databases">
        <authorList>
            <person name="Afonso C.L."/>
            <person name="Miller P.J."/>
            <person name="Scott M.A."/>
            <person name="Spackman E."/>
            <person name="Goraichik I."/>
            <person name="Dimitrov K.M."/>
            <person name="Suarez D.L."/>
            <person name="Swayne D.E."/>
        </authorList>
    </citation>
    <scope>NUCLEOTIDE SEQUENCE [LARGE SCALE GENOMIC DNA]</scope>
    <source>
        <strain evidence="4 5">DSM 26133</strain>
    </source>
</reference>
<evidence type="ECO:0000256" key="2">
    <source>
        <dbReference type="ARBA" id="ARBA00022801"/>
    </source>
</evidence>
<name>A0A1W2G653_REIFA</name>
<dbReference type="Gene3D" id="3.20.20.370">
    <property type="entry name" value="Glycoside hydrolase/deacetylase"/>
    <property type="match status" value="1"/>
</dbReference>
<dbReference type="InterPro" id="IPR011330">
    <property type="entry name" value="Glyco_hydro/deAcase_b/a-brl"/>
</dbReference>
<evidence type="ECO:0000259" key="3">
    <source>
        <dbReference type="PROSITE" id="PS51677"/>
    </source>
</evidence>
<evidence type="ECO:0000313" key="5">
    <source>
        <dbReference type="Proteomes" id="UP000192472"/>
    </source>
</evidence>
<keyword evidence="2" id="KW-0378">Hydrolase</keyword>
<keyword evidence="5" id="KW-1185">Reference proteome</keyword>
<organism evidence="4 5">
    <name type="scientific">Reichenbachiella faecimaris</name>
    <dbReference type="NCBI Taxonomy" id="692418"/>
    <lineage>
        <taxon>Bacteria</taxon>
        <taxon>Pseudomonadati</taxon>
        <taxon>Bacteroidota</taxon>
        <taxon>Cytophagia</taxon>
        <taxon>Cytophagales</taxon>
        <taxon>Reichenbachiellaceae</taxon>
        <taxon>Reichenbachiella</taxon>
    </lineage>
</organism>
<sequence length="202" mass="23358">MHRIPSLIQKTFPNHTWSIPSDMKKIYITFDDGPTPGVTDFVLKTLKEYVSQATFFCLGQQVEKCPSLVTQIFHDNHLIANHGYAHLDGWKISKVDYENNLSRGEEVLNKLIERSERLFRPPYGHFRTNKPTVLWSLMSGDFDGKLSKEKCLSNLISKMRSGDIIVFHDNLKSIEKLQWVLPRFLNHCKEEGFGFDIIPFAT</sequence>
<dbReference type="PANTHER" id="PTHR10587:SF133">
    <property type="entry name" value="CHITIN DEACETYLASE 1-RELATED"/>
    <property type="match status" value="1"/>
</dbReference>
<dbReference type="PROSITE" id="PS51677">
    <property type="entry name" value="NODB"/>
    <property type="match status" value="1"/>
</dbReference>
<accession>A0A1W2G653</accession>
<dbReference type="PANTHER" id="PTHR10587">
    <property type="entry name" value="GLYCOSYL TRANSFERASE-RELATED"/>
    <property type="match status" value="1"/>
</dbReference>
<dbReference type="InterPro" id="IPR050248">
    <property type="entry name" value="Polysacc_deacetylase_ArnD"/>
</dbReference>
<evidence type="ECO:0000256" key="1">
    <source>
        <dbReference type="ARBA" id="ARBA00022723"/>
    </source>
</evidence>
<dbReference type="GO" id="GO:0046872">
    <property type="term" value="F:metal ion binding"/>
    <property type="evidence" value="ECO:0007669"/>
    <property type="project" value="UniProtKB-KW"/>
</dbReference>
<dbReference type="Pfam" id="PF01522">
    <property type="entry name" value="Polysacc_deac_1"/>
    <property type="match status" value="1"/>
</dbReference>
<gene>
    <name evidence="4" type="ORF">SAMN04488029_0501</name>
</gene>
<dbReference type="SUPFAM" id="SSF88713">
    <property type="entry name" value="Glycoside hydrolase/deacetylase"/>
    <property type="match status" value="1"/>
</dbReference>